<dbReference type="PANTHER" id="PTHR30469">
    <property type="entry name" value="MULTIDRUG RESISTANCE PROTEIN MDTA"/>
    <property type="match status" value="1"/>
</dbReference>
<reference evidence="6 7" key="1">
    <citation type="submission" date="2018-08" db="EMBL/GenBank/DDBJ databases">
        <title>Lysobacter soli KCTC 22011, whole genome shotgun sequence.</title>
        <authorList>
            <person name="Zhang X."/>
            <person name="Feng G."/>
            <person name="Zhu H."/>
        </authorList>
    </citation>
    <scope>NUCLEOTIDE SEQUENCE [LARGE SCALE GENOMIC DNA]</scope>
    <source>
        <strain evidence="6 7">KCTC 22011</strain>
    </source>
</reference>
<comment type="caution">
    <text evidence="6">The sequence shown here is derived from an EMBL/GenBank/DDBJ whole genome shotgun (WGS) entry which is preliminary data.</text>
</comment>
<feature type="coiled-coil region" evidence="2">
    <location>
        <begin position="93"/>
        <end position="158"/>
    </location>
</feature>
<dbReference type="InterPro" id="IPR058627">
    <property type="entry name" value="MdtA-like_C"/>
</dbReference>
<dbReference type="PANTHER" id="PTHR30469:SF38">
    <property type="entry name" value="HLYD FAMILY SECRETION PROTEIN"/>
    <property type="match status" value="1"/>
</dbReference>
<evidence type="ECO:0000259" key="3">
    <source>
        <dbReference type="Pfam" id="PF25876"/>
    </source>
</evidence>
<accession>A0A3D8VDM1</accession>
<feature type="domain" description="Multidrug resistance protein MdtA-like alpha-helical hairpin" evidence="3">
    <location>
        <begin position="93"/>
        <end position="162"/>
    </location>
</feature>
<gene>
    <name evidence="6" type="ORF">DX912_08950</name>
</gene>
<dbReference type="EMBL" id="QTJR01000005">
    <property type="protein sequence ID" value="RDY67395.1"/>
    <property type="molecule type" value="Genomic_DNA"/>
</dbReference>
<evidence type="ECO:0000256" key="1">
    <source>
        <dbReference type="ARBA" id="ARBA00009477"/>
    </source>
</evidence>
<dbReference type="AlphaFoldDB" id="A0A3D8VDM1"/>
<organism evidence="6 7">
    <name type="scientific">Lysobacter soli</name>
    <dbReference type="NCBI Taxonomy" id="453783"/>
    <lineage>
        <taxon>Bacteria</taxon>
        <taxon>Pseudomonadati</taxon>
        <taxon>Pseudomonadota</taxon>
        <taxon>Gammaproteobacteria</taxon>
        <taxon>Lysobacterales</taxon>
        <taxon>Lysobacteraceae</taxon>
        <taxon>Lysobacter</taxon>
    </lineage>
</organism>
<dbReference type="Gene3D" id="1.10.287.470">
    <property type="entry name" value="Helix hairpin bin"/>
    <property type="match status" value="1"/>
</dbReference>
<evidence type="ECO:0000259" key="5">
    <source>
        <dbReference type="Pfam" id="PF25967"/>
    </source>
</evidence>
<dbReference type="SUPFAM" id="SSF111369">
    <property type="entry name" value="HlyD-like secretion proteins"/>
    <property type="match status" value="1"/>
</dbReference>
<dbReference type="Gene3D" id="2.40.420.20">
    <property type="match status" value="1"/>
</dbReference>
<protein>
    <submittedName>
        <fullName evidence="6">Efflux RND transporter periplasmic adaptor subunit</fullName>
    </submittedName>
</protein>
<dbReference type="NCBIfam" id="TIGR01730">
    <property type="entry name" value="RND_mfp"/>
    <property type="match status" value="1"/>
</dbReference>
<dbReference type="Pfam" id="PF25954">
    <property type="entry name" value="Beta-barrel_RND_2"/>
    <property type="match status" value="1"/>
</dbReference>
<sequence length="368" mass="38622">MLAAALAVLALAACGRGDDEEAQEVRPVRVMITDKRLSGDTVTLIGSVQPQSEINLSFRISGRMTDRLVSVGDHVRRGQLVARLDTQDEESALQSARAQQSGAQAQMVEAENNFIRMRGLVAQDAVSRALFDQAQSSRKAAQAQAESAQAQVNLANNRLSYTRLSSDVAGVVTAQGAEPGEVVAAGQMIVQVAREGGRDAAFDVPAAVKESTPADTDVLVMLTADPRITARGRVREVAPRADPVTNTFRVKVGLIDPPAAMRMGSTVTGRIKLDAVLGIEVPAAAVMRSGGRTAVWVVDPKAHTVSMRQIAVQSSSPSSVMVASGLEQGDIVVTAGVHALHPGQKVRFEQAKPTFAKPGEAAPGGAQP</sequence>
<name>A0A3D8VDM1_9GAMM</name>
<dbReference type="InterPro" id="IPR058792">
    <property type="entry name" value="Beta-barrel_RND_2"/>
</dbReference>
<feature type="domain" description="CusB-like beta-barrel" evidence="4">
    <location>
        <begin position="203"/>
        <end position="271"/>
    </location>
</feature>
<dbReference type="Pfam" id="PF25876">
    <property type="entry name" value="HH_MFP_RND"/>
    <property type="match status" value="1"/>
</dbReference>
<keyword evidence="7" id="KW-1185">Reference proteome</keyword>
<comment type="similarity">
    <text evidence="1">Belongs to the membrane fusion protein (MFP) (TC 8.A.1) family.</text>
</comment>
<dbReference type="GO" id="GO:1990281">
    <property type="term" value="C:efflux pump complex"/>
    <property type="evidence" value="ECO:0007669"/>
    <property type="project" value="TreeGrafter"/>
</dbReference>
<dbReference type="Gene3D" id="2.40.30.170">
    <property type="match status" value="1"/>
</dbReference>
<dbReference type="Proteomes" id="UP000256829">
    <property type="component" value="Unassembled WGS sequence"/>
</dbReference>
<evidence type="ECO:0000313" key="7">
    <source>
        <dbReference type="Proteomes" id="UP000256829"/>
    </source>
</evidence>
<keyword evidence="2" id="KW-0175">Coiled coil</keyword>
<feature type="domain" description="Multidrug resistance protein MdtA-like C-terminal permuted SH3" evidence="5">
    <location>
        <begin position="281"/>
        <end position="337"/>
    </location>
</feature>
<dbReference type="Gene3D" id="2.40.50.100">
    <property type="match status" value="1"/>
</dbReference>
<evidence type="ECO:0000259" key="4">
    <source>
        <dbReference type="Pfam" id="PF25954"/>
    </source>
</evidence>
<proteinExistence type="inferred from homology"/>
<dbReference type="Pfam" id="PF25967">
    <property type="entry name" value="RND-MFP_C"/>
    <property type="match status" value="1"/>
</dbReference>
<dbReference type="InterPro" id="IPR006143">
    <property type="entry name" value="RND_pump_MFP"/>
</dbReference>
<dbReference type="InterPro" id="IPR058624">
    <property type="entry name" value="MdtA-like_HH"/>
</dbReference>
<dbReference type="GO" id="GO:0015562">
    <property type="term" value="F:efflux transmembrane transporter activity"/>
    <property type="evidence" value="ECO:0007669"/>
    <property type="project" value="TreeGrafter"/>
</dbReference>
<dbReference type="RefSeq" id="WP_115842162.1">
    <property type="nucleotide sequence ID" value="NZ_CP183976.1"/>
</dbReference>
<evidence type="ECO:0000256" key="2">
    <source>
        <dbReference type="SAM" id="Coils"/>
    </source>
</evidence>
<evidence type="ECO:0000313" key="6">
    <source>
        <dbReference type="EMBL" id="RDY67395.1"/>
    </source>
</evidence>